<evidence type="ECO:0000259" key="2">
    <source>
        <dbReference type="Pfam" id="PF13193"/>
    </source>
</evidence>
<dbReference type="PANTHER" id="PTHR43767">
    <property type="entry name" value="LONG-CHAIN-FATTY-ACID--COA LIGASE"/>
    <property type="match status" value="1"/>
</dbReference>
<dbReference type="Gene3D" id="3.40.50.12780">
    <property type="entry name" value="N-terminal domain of ligase-like"/>
    <property type="match status" value="1"/>
</dbReference>
<organism evidence="3 4">
    <name type="scientific">Nocardiopsis tropica</name>
    <dbReference type="NCBI Taxonomy" id="109330"/>
    <lineage>
        <taxon>Bacteria</taxon>
        <taxon>Bacillati</taxon>
        <taxon>Actinomycetota</taxon>
        <taxon>Actinomycetes</taxon>
        <taxon>Streptosporangiales</taxon>
        <taxon>Nocardiopsidaceae</taxon>
        <taxon>Nocardiopsis</taxon>
    </lineage>
</organism>
<dbReference type="InterPro" id="IPR000873">
    <property type="entry name" value="AMP-dep_synth/lig_dom"/>
</dbReference>
<feature type="domain" description="AMP-dependent synthetase/ligase" evidence="1">
    <location>
        <begin position="13"/>
        <end position="391"/>
    </location>
</feature>
<dbReference type="InterPro" id="IPR050237">
    <property type="entry name" value="ATP-dep_AMP-bd_enzyme"/>
</dbReference>
<dbReference type="Gene3D" id="3.30.300.30">
    <property type="match status" value="1"/>
</dbReference>
<name>A0ABV2A0N6_9ACTN</name>
<keyword evidence="4" id="KW-1185">Reference proteome</keyword>
<dbReference type="PROSITE" id="PS00455">
    <property type="entry name" value="AMP_BINDING"/>
    <property type="match status" value="1"/>
</dbReference>
<dbReference type="EMBL" id="JBEQNB010000014">
    <property type="protein sequence ID" value="MES0836928.1"/>
    <property type="molecule type" value="Genomic_DNA"/>
</dbReference>
<dbReference type="InterPro" id="IPR042099">
    <property type="entry name" value="ANL_N_sf"/>
</dbReference>
<dbReference type="PANTHER" id="PTHR43767:SF11">
    <property type="entry name" value="MEDIUM-CHAIN-FATTY-ACID--COA LIGASE"/>
    <property type="match status" value="1"/>
</dbReference>
<feature type="domain" description="AMP-binding enzyme C-terminal" evidence="2">
    <location>
        <begin position="448"/>
        <end position="522"/>
    </location>
</feature>
<gene>
    <name evidence="3" type="ORF">ABUK86_24340</name>
</gene>
<reference evidence="3 4" key="1">
    <citation type="submission" date="2024-06" db="EMBL/GenBank/DDBJ databases">
        <authorList>
            <person name="Bataeva Y.V."/>
            <person name="Grigorian L.N."/>
            <person name="Solomentsev V.I."/>
        </authorList>
    </citation>
    <scope>NUCLEOTIDE SEQUENCE [LARGE SCALE GENOMIC DNA]</scope>
    <source>
        <strain evidence="4">SCPM-O-B-12605 (RCAM04882)</strain>
    </source>
</reference>
<accession>A0ABV2A0N6</accession>
<protein>
    <submittedName>
        <fullName evidence="3">AMP-binding protein</fullName>
    </submittedName>
</protein>
<dbReference type="SUPFAM" id="SSF56801">
    <property type="entry name" value="Acetyl-CoA synthetase-like"/>
    <property type="match status" value="1"/>
</dbReference>
<dbReference type="Proteomes" id="UP001432401">
    <property type="component" value="Unassembled WGS sequence"/>
</dbReference>
<dbReference type="InterPro" id="IPR045851">
    <property type="entry name" value="AMP-bd_C_sf"/>
</dbReference>
<dbReference type="InterPro" id="IPR020845">
    <property type="entry name" value="AMP-binding_CS"/>
</dbReference>
<dbReference type="Pfam" id="PF13193">
    <property type="entry name" value="AMP-binding_C"/>
    <property type="match status" value="1"/>
</dbReference>
<evidence type="ECO:0000313" key="4">
    <source>
        <dbReference type="Proteomes" id="UP001432401"/>
    </source>
</evidence>
<dbReference type="Pfam" id="PF00501">
    <property type="entry name" value="AMP-binding"/>
    <property type="match status" value="1"/>
</dbReference>
<evidence type="ECO:0000259" key="1">
    <source>
        <dbReference type="Pfam" id="PF00501"/>
    </source>
</evidence>
<dbReference type="InterPro" id="IPR025110">
    <property type="entry name" value="AMP-bd_C"/>
</dbReference>
<dbReference type="RefSeq" id="WP_352985815.1">
    <property type="nucleotide sequence ID" value="NZ_JBEQNA010000013.1"/>
</dbReference>
<evidence type="ECO:0000313" key="3">
    <source>
        <dbReference type="EMBL" id="MES0836928.1"/>
    </source>
</evidence>
<sequence>MQTEPLGLHHVFERAEAVFADREVTGREPGGVRGLDYAELFAGARGLAEDLEGLGLRPGDRVATYAWNTLDHMRAYIAIPGAGMVMHTVNIRLGADEVAYTLAHAGDRAVLVDGALWESWSAVDLPDTVEHVLVMGEAPDLPAVQGGAAVHRLETRPVPERRGWWRPRDENEAVGICYTSGTTGRPKAVVYSHRSVYLHALTLCGTDAFAIGHHDVVLPVVPMFHANAWNLPYAGLVAGAGLAFPGRHLDPLGLTGFIRDSRATFAAGVPTVWAAVVRALHEGRAPGDALATMDRIVIGGSSAPESLLDALTGLGIRPVHAWGMTECSPVGLVASEPCTPDGAVRSAARRTQGRPLPGLAVRSSAEGREAARDGAAVGELEISGPFVVDHYHAPEKDDSASFTASPDGRRWLRTGDMVTVDARGYVTLVDRAKDMVKSGGEWISSVDLENRLAAHPRVNETAVIAVPDEVWGERPVAVLSSTDGEPIDPDELRSFLGAQVPRWQLPDRFVVVDEVPKTGVGKFDKKRMRAEYGHGR</sequence>
<comment type="caution">
    <text evidence="3">The sequence shown here is derived from an EMBL/GenBank/DDBJ whole genome shotgun (WGS) entry which is preliminary data.</text>
</comment>
<proteinExistence type="predicted"/>